<dbReference type="InterPro" id="IPR038646">
    <property type="entry name" value="Atu4866-like_sf"/>
</dbReference>
<keyword evidence="2" id="KW-1185">Reference proteome</keyword>
<dbReference type="AlphaFoldDB" id="A0A1M6CGL9"/>
<organism evidence="1 2">
    <name type="scientific">Nocardiopsis flavescens</name>
    <dbReference type="NCBI Taxonomy" id="758803"/>
    <lineage>
        <taxon>Bacteria</taxon>
        <taxon>Bacillati</taxon>
        <taxon>Actinomycetota</taxon>
        <taxon>Actinomycetes</taxon>
        <taxon>Streptosporangiales</taxon>
        <taxon>Nocardiopsidaceae</taxon>
        <taxon>Nocardiopsis</taxon>
    </lineage>
</organism>
<accession>A0A1M6CGL9</accession>
<dbReference type="InterPro" id="IPR020955">
    <property type="entry name" value="Uncharacterised_Atu4866"/>
</dbReference>
<reference evidence="1 2" key="1">
    <citation type="submission" date="2016-11" db="EMBL/GenBank/DDBJ databases">
        <authorList>
            <person name="Jaros S."/>
            <person name="Januszkiewicz K."/>
            <person name="Wedrychowicz H."/>
        </authorList>
    </citation>
    <scope>NUCLEOTIDE SEQUENCE [LARGE SCALE GENOMIC DNA]</scope>
    <source>
        <strain evidence="1 2">CGMCC 4.5723</strain>
    </source>
</reference>
<gene>
    <name evidence="1" type="ORF">SAMN05421803_101693</name>
</gene>
<evidence type="ECO:0000313" key="1">
    <source>
        <dbReference type="EMBL" id="SHI59894.1"/>
    </source>
</evidence>
<dbReference type="Gene3D" id="2.40.128.290">
    <property type="entry name" value="Uncharacterised protein Atu4866, PF11512"/>
    <property type="match status" value="1"/>
</dbReference>
<dbReference type="EMBL" id="FQZK01000001">
    <property type="protein sequence ID" value="SHI59894.1"/>
    <property type="molecule type" value="Genomic_DNA"/>
</dbReference>
<protein>
    <submittedName>
        <fullName evidence="1">Protein Atu4866</fullName>
    </submittedName>
</protein>
<proteinExistence type="predicted"/>
<sequence>MAEHTGTPFTVTGAHVMRTPEHGDVRDLHVRDGVLAREAPGPGAGTVDAHGFHAVPLTVDSAVAQRPEHERGVHDLVPGNPATFALVRGPVAESRIRRMLVVSPADLRAVYVDGHREAWRGEPVRPAGRDLADAGTRARWVGTWEDPARDLLQHLAADGRYSETRGGRADAYTGRYWVRADRITYLDDSGFWAFGELVGTTLHHAGFVMHR</sequence>
<evidence type="ECO:0000313" key="2">
    <source>
        <dbReference type="Proteomes" id="UP000184452"/>
    </source>
</evidence>
<name>A0A1M6CGL9_9ACTN</name>
<dbReference type="Pfam" id="PF11512">
    <property type="entry name" value="Atu4866"/>
    <property type="match status" value="1"/>
</dbReference>
<dbReference type="Proteomes" id="UP000184452">
    <property type="component" value="Unassembled WGS sequence"/>
</dbReference>
<dbReference type="OrthoDB" id="9810893at2"/>
<dbReference type="STRING" id="758803.SAMN05421803_101693"/>
<dbReference type="RefSeq" id="WP_143173244.1">
    <property type="nucleotide sequence ID" value="NZ_FQZK01000001.1"/>
</dbReference>